<dbReference type="EMBL" id="CP123872">
    <property type="protein sequence ID" value="WND03046.1"/>
    <property type="molecule type" value="Genomic_DNA"/>
</dbReference>
<keyword evidence="2" id="KW-1185">Reference proteome</keyword>
<dbReference type="KEGG" id="tmk:QGN29_01540"/>
<proteinExistence type="predicted"/>
<reference evidence="1" key="1">
    <citation type="submission" date="2023-04" db="EMBL/GenBank/DDBJ databases">
        <title>Complete genome sequence of Temperatibacter marinus.</title>
        <authorList>
            <person name="Rong J.-C."/>
            <person name="Yi M.-L."/>
            <person name="Zhao Q."/>
        </authorList>
    </citation>
    <scope>NUCLEOTIDE SEQUENCE</scope>
    <source>
        <strain evidence="1">NBRC 110045</strain>
    </source>
</reference>
<keyword evidence="1" id="KW-0449">Lipoprotein</keyword>
<dbReference type="AlphaFoldDB" id="A0AA52EE03"/>
<evidence type="ECO:0000313" key="1">
    <source>
        <dbReference type="EMBL" id="WND03046.1"/>
    </source>
</evidence>
<dbReference type="SUPFAM" id="SSF159594">
    <property type="entry name" value="XCC0632-like"/>
    <property type="match status" value="1"/>
</dbReference>
<gene>
    <name evidence="1" type="ORF">QGN29_01540</name>
</gene>
<organism evidence="1 2">
    <name type="scientific">Temperatibacter marinus</name>
    <dbReference type="NCBI Taxonomy" id="1456591"/>
    <lineage>
        <taxon>Bacteria</taxon>
        <taxon>Pseudomonadati</taxon>
        <taxon>Pseudomonadota</taxon>
        <taxon>Alphaproteobacteria</taxon>
        <taxon>Kordiimonadales</taxon>
        <taxon>Temperatibacteraceae</taxon>
        <taxon>Temperatibacter</taxon>
    </lineage>
</organism>
<dbReference type="Proteomes" id="UP001268683">
    <property type="component" value="Chromosome"/>
</dbReference>
<evidence type="ECO:0000313" key="2">
    <source>
        <dbReference type="Proteomes" id="UP001268683"/>
    </source>
</evidence>
<dbReference type="RefSeq" id="WP_310798895.1">
    <property type="nucleotide sequence ID" value="NZ_CP123872.1"/>
</dbReference>
<name>A0AA52EE03_9PROT</name>
<accession>A0AA52EE03</accession>
<dbReference type="PROSITE" id="PS51257">
    <property type="entry name" value="PROKAR_LIPOPROTEIN"/>
    <property type="match status" value="1"/>
</dbReference>
<protein>
    <submittedName>
        <fullName evidence="1">ABC-type transport auxiliary lipoprotein family protein</fullName>
    </submittedName>
</protein>
<dbReference type="Gene3D" id="3.40.50.10610">
    <property type="entry name" value="ABC-type transport auxiliary lipoprotein component"/>
    <property type="match status" value="1"/>
</dbReference>
<sequence length="208" mass="22837">MIRYLALFLLALAMAGCGPIIDLGNKSSDRIYSVQYPDEISELPSETSTVFVDEFTFSAGLDGESIVVRMPSGEQLEMSGVAWAGHPADMIRDYMVSAVRARGNMRAYGEGSLDIQVGCRLGVRLVDYQLRSPDVQTETDFGQVQIKMEMVLIQLKTGMIISEFTVSENVDVNEVGSDSIIQSFMNATYTVSHRAAIKLKSVSQQCSL</sequence>